<organism evidence="12 13">
    <name type="scientific">Tetradesmus obliquus</name>
    <name type="common">Green alga</name>
    <name type="synonym">Acutodesmus obliquus</name>
    <dbReference type="NCBI Taxonomy" id="3088"/>
    <lineage>
        <taxon>Eukaryota</taxon>
        <taxon>Viridiplantae</taxon>
        <taxon>Chlorophyta</taxon>
        <taxon>core chlorophytes</taxon>
        <taxon>Chlorophyceae</taxon>
        <taxon>CS clade</taxon>
        <taxon>Sphaeropleales</taxon>
        <taxon>Scenedesmaceae</taxon>
        <taxon>Tetradesmus</taxon>
    </lineage>
</organism>
<dbReference type="InterPro" id="IPR027417">
    <property type="entry name" value="P-loop_NTPase"/>
</dbReference>
<evidence type="ECO:0000313" key="13">
    <source>
        <dbReference type="Proteomes" id="UP001244341"/>
    </source>
</evidence>
<dbReference type="Proteomes" id="UP001244341">
    <property type="component" value="Chromosome 1b"/>
</dbReference>
<comment type="similarity">
    <text evidence="7">Belongs to the DEAD box helicase family.</text>
</comment>
<feature type="compositionally biased region" description="Low complexity" evidence="8">
    <location>
        <begin position="100"/>
        <end position="119"/>
    </location>
</feature>
<feature type="region of interest" description="Disordered" evidence="8">
    <location>
        <begin position="88"/>
        <end position="140"/>
    </location>
</feature>
<evidence type="ECO:0000259" key="9">
    <source>
        <dbReference type="PROSITE" id="PS51192"/>
    </source>
</evidence>
<evidence type="ECO:0000256" key="6">
    <source>
        <dbReference type="PROSITE-ProRule" id="PRU00552"/>
    </source>
</evidence>
<evidence type="ECO:0000256" key="8">
    <source>
        <dbReference type="SAM" id="MobiDB-lite"/>
    </source>
</evidence>
<dbReference type="Pfam" id="PF00270">
    <property type="entry name" value="DEAD"/>
    <property type="match status" value="1"/>
</dbReference>
<evidence type="ECO:0000256" key="4">
    <source>
        <dbReference type="ARBA" id="ARBA00022806"/>
    </source>
</evidence>
<accession>A0ABY8TKM5</accession>
<dbReference type="InterPro" id="IPR011545">
    <property type="entry name" value="DEAD/DEAH_box_helicase_dom"/>
</dbReference>
<keyword evidence="2 7" id="KW-0547">Nucleotide-binding</keyword>
<dbReference type="CDD" id="cd18787">
    <property type="entry name" value="SF2_C_DEAD"/>
    <property type="match status" value="1"/>
</dbReference>
<evidence type="ECO:0000256" key="7">
    <source>
        <dbReference type="RuleBase" id="RU000492"/>
    </source>
</evidence>
<proteinExistence type="inferred from homology"/>
<dbReference type="InterPro" id="IPR014014">
    <property type="entry name" value="RNA_helicase_DEAD_Q_motif"/>
</dbReference>
<dbReference type="PROSITE" id="PS00039">
    <property type="entry name" value="DEAD_ATP_HELICASE"/>
    <property type="match status" value="1"/>
</dbReference>
<dbReference type="SMART" id="SM00487">
    <property type="entry name" value="DEXDc"/>
    <property type="match status" value="1"/>
</dbReference>
<feature type="domain" description="Helicase ATP-binding" evidence="9">
    <location>
        <begin position="334"/>
        <end position="509"/>
    </location>
</feature>
<feature type="domain" description="Helicase C-terminal" evidence="10">
    <location>
        <begin position="520"/>
        <end position="686"/>
    </location>
</feature>
<dbReference type="InterPro" id="IPR014001">
    <property type="entry name" value="Helicase_ATP-bd"/>
</dbReference>
<feature type="short sequence motif" description="Q motif" evidence="6">
    <location>
        <begin position="303"/>
        <end position="331"/>
    </location>
</feature>
<feature type="compositionally biased region" description="Basic and acidic residues" evidence="8">
    <location>
        <begin position="226"/>
        <end position="238"/>
    </location>
</feature>
<dbReference type="PROSITE" id="PS51195">
    <property type="entry name" value="Q_MOTIF"/>
    <property type="match status" value="1"/>
</dbReference>
<evidence type="ECO:0000256" key="1">
    <source>
        <dbReference type="ARBA" id="ARBA00012552"/>
    </source>
</evidence>
<feature type="compositionally biased region" description="Low complexity" evidence="8">
    <location>
        <begin position="730"/>
        <end position="740"/>
    </location>
</feature>
<protein>
    <recommendedName>
        <fullName evidence="1">RNA helicase</fullName>
        <ecNumber evidence="1">3.6.4.13</ecNumber>
    </recommendedName>
</protein>
<dbReference type="PROSITE" id="PS51194">
    <property type="entry name" value="HELICASE_CTER"/>
    <property type="match status" value="1"/>
</dbReference>
<dbReference type="InterPro" id="IPR000629">
    <property type="entry name" value="RNA-helicase_DEAD-box_CS"/>
</dbReference>
<dbReference type="PANTHER" id="PTHR47958">
    <property type="entry name" value="ATP-DEPENDENT RNA HELICASE DBP3"/>
    <property type="match status" value="1"/>
</dbReference>
<keyword evidence="3 7" id="KW-0378">Hydrolase</keyword>
<evidence type="ECO:0000313" key="12">
    <source>
        <dbReference type="EMBL" id="WIA09555.1"/>
    </source>
</evidence>
<gene>
    <name evidence="12" type="ORF">OEZ85_008950</name>
</gene>
<feature type="region of interest" description="Disordered" evidence="8">
    <location>
        <begin position="692"/>
        <end position="754"/>
    </location>
</feature>
<evidence type="ECO:0000256" key="2">
    <source>
        <dbReference type="ARBA" id="ARBA00022741"/>
    </source>
</evidence>
<feature type="compositionally biased region" description="Basic residues" evidence="8">
    <location>
        <begin position="696"/>
        <end position="713"/>
    </location>
</feature>
<dbReference type="SMART" id="SM00490">
    <property type="entry name" value="HELICc"/>
    <property type="match status" value="1"/>
</dbReference>
<feature type="domain" description="DEAD-box RNA helicase Q" evidence="11">
    <location>
        <begin position="303"/>
        <end position="331"/>
    </location>
</feature>
<dbReference type="PROSITE" id="PS51192">
    <property type="entry name" value="HELICASE_ATP_BIND_1"/>
    <property type="match status" value="1"/>
</dbReference>
<keyword evidence="13" id="KW-1185">Reference proteome</keyword>
<reference evidence="12 13" key="1">
    <citation type="submission" date="2023-05" db="EMBL/GenBank/DDBJ databases">
        <title>A 100% complete, gapless, phased diploid assembly of the Scenedesmus obliquus UTEX 3031 genome.</title>
        <authorList>
            <person name="Biondi T.C."/>
            <person name="Hanschen E.R."/>
            <person name="Kwon T."/>
            <person name="Eng W."/>
            <person name="Kruse C.P.S."/>
            <person name="Koehler S.I."/>
            <person name="Kunde Y."/>
            <person name="Gleasner C.D."/>
            <person name="You Mak K.T."/>
            <person name="Polle J."/>
            <person name="Hovde B.T."/>
            <person name="Starkenburg S.R."/>
        </authorList>
    </citation>
    <scope>NUCLEOTIDE SEQUENCE [LARGE SCALE GENOMIC DNA]</scope>
    <source>
        <strain evidence="12 13">DOE0152z</strain>
    </source>
</reference>
<feature type="region of interest" description="Disordered" evidence="8">
    <location>
        <begin position="224"/>
        <end position="244"/>
    </location>
</feature>
<dbReference type="Gene3D" id="3.40.50.300">
    <property type="entry name" value="P-loop containing nucleotide triphosphate hydrolases"/>
    <property type="match status" value="2"/>
</dbReference>
<name>A0ABY8TKM5_TETOB</name>
<dbReference type="EC" id="3.6.4.13" evidence="1"/>
<keyword evidence="4 7" id="KW-0347">Helicase</keyword>
<dbReference type="Pfam" id="PF00271">
    <property type="entry name" value="Helicase_C"/>
    <property type="match status" value="1"/>
</dbReference>
<dbReference type="SUPFAM" id="SSF52540">
    <property type="entry name" value="P-loop containing nucleoside triphosphate hydrolases"/>
    <property type="match status" value="2"/>
</dbReference>
<sequence>MDGNKRQHEGYSVPVPNKRPYYGDVRPGQEYQEPRLYQQPNYSYDDAGRKGTDFTQWSEADIKAFLDERGGDFDDCSSFEQLVERAVETEINTGPARPPQAGSAADASDGQAAAAEATAMQERPLPAAAAVADQNDDDDEYDPLEAFMAEINQEVKENRPNKPPGAQQAAQACDEAADPATDYMAVRAARGATSAAAIAAGIAAAGYDSDEEVYATAKALQQQAEAEGRGGDSDDDAKAAAAKSRTIDPLAPVDHSLLEYDDFAKDFYTEHPSIAAMSEQQVREYRKELQVHVSGFDPPKPVQTFGQAGFDHLLLGAIKKAGYEQPTAIQAQALPAVLSGRDVLGLAKTGSGKTAAFVLPMLVHIMDQPELNKGEGPIGLVLAPTRELAEQIHKETRKFSKPYGLRAVAAFGGLSKFEQFKELKSGCEIAVATPGRMMDLIRMKACTPQRITYLVLDEADRMFDMGFEQQVRSLLGAVRPDRQTLLFSATLPRRIESLVGEALSNPVRISVGQLGAANQDVTQRVEVLPGEAAKLAWLTAQLPGFIDEGDVLLFVGQRAKCEEVTAALHSAGFKAAAIHGDMDQFSRMAVLDSFRSGQAHLLVATDVAARGLDIKSIKTVINYDAARDIDTHIHRVGRTGRAGDKEGVAVTLLLEGVNRDTHFAGLLVNSLTLGGQEVPHSLYTLAMKDSRFRQGSSRHKGGKWGKGGGRRKGAPAVGGAGLGFGPKPPQQQQQQQQQQQWAPDPAAAGLFHRE</sequence>
<dbReference type="EMBL" id="CP126208">
    <property type="protein sequence ID" value="WIA09555.1"/>
    <property type="molecule type" value="Genomic_DNA"/>
</dbReference>
<feature type="region of interest" description="Disordered" evidence="8">
    <location>
        <begin position="1"/>
        <end position="50"/>
    </location>
</feature>
<evidence type="ECO:0000259" key="11">
    <source>
        <dbReference type="PROSITE" id="PS51195"/>
    </source>
</evidence>
<evidence type="ECO:0000256" key="3">
    <source>
        <dbReference type="ARBA" id="ARBA00022801"/>
    </source>
</evidence>
<dbReference type="InterPro" id="IPR001650">
    <property type="entry name" value="Helicase_C-like"/>
</dbReference>
<keyword evidence="5 7" id="KW-0067">ATP-binding</keyword>
<evidence type="ECO:0000256" key="5">
    <source>
        <dbReference type="ARBA" id="ARBA00022840"/>
    </source>
</evidence>
<evidence type="ECO:0000259" key="10">
    <source>
        <dbReference type="PROSITE" id="PS51194"/>
    </source>
</evidence>